<comment type="caution">
    <text evidence="2">The sequence shown here is derived from an EMBL/GenBank/DDBJ whole genome shotgun (WGS) entry which is preliminary data.</text>
</comment>
<dbReference type="PANTHER" id="PTHR43610:SF1">
    <property type="entry name" value="N-ACETYLTRANSFERASE DOMAIN-CONTAINING PROTEIN"/>
    <property type="match status" value="1"/>
</dbReference>
<dbReference type="Proteomes" id="UP001339883">
    <property type="component" value="Unassembled WGS sequence"/>
</dbReference>
<proteinExistence type="predicted"/>
<evidence type="ECO:0000259" key="1">
    <source>
        <dbReference type="Pfam" id="PF13302"/>
    </source>
</evidence>
<feature type="domain" description="N-acetyltransferase" evidence="1">
    <location>
        <begin position="15"/>
        <end position="153"/>
    </location>
</feature>
<dbReference type="EMBL" id="VTDN01000003">
    <property type="protein sequence ID" value="MEB5476289.1"/>
    <property type="molecule type" value="Genomic_DNA"/>
</dbReference>
<dbReference type="InterPro" id="IPR000182">
    <property type="entry name" value="GNAT_dom"/>
</dbReference>
<sequence length="197" mass="22424">MSFVSPVQLCMNNIRIEPLDFSHETGLIEACKDGELWKLTITSTPHFTQVKEYIELAQKQRQEGSRFAFVVIDETSGKILGTTSYHDILASVKRVEIGYTWYAQSVQRTHVNTTCKLLLMKHAFETLQCNVVGLRTDIFNFKSQKAIERLGAKRDGIIRGDALRKDGTVRDTVMYSITVGEWANVHAHLLDLLSKYQ</sequence>
<evidence type="ECO:0000313" key="2">
    <source>
        <dbReference type="EMBL" id="MEB5476289.1"/>
    </source>
</evidence>
<dbReference type="Pfam" id="PF13302">
    <property type="entry name" value="Acetyltransf_3"/>
    <property type="match status" value="1"/>
</dbReference>
<dbReference type="PANTHER" id="PTHR43610">
    <property type="entry name" value="BLL6696 PROTEIN"/>
    <property type="match status" value="1"/>
</dbReference>
<evidence type="ECO:0000313" key="3">
    <source>
        <dbReference type="Proteomes" id="UP001339883"/>
    </source>
</evidence>
<gene>
    <name evidence="2" type="ORF">I2F25_04345</name>
</gene>
<dbReference type="SUPFAM" id="SSF55729">
    <property type="entry name" value="Acyl-CoA N-acyltransferases (Nat)"/>
    <property type="match status" value="1"/>
</dbReference>
<accession>A0ABU6DR24</accession>
<name>A0ABU6DR24_9GAMM</name>
<reference evidence="2 3" key="1">
    <citation type="submission" date="2019-08" db="EMBL/GenBank/DDBJ databases">
        <title>Five species of Acinetobacter isolated from floral nectar and animal pollinators.</title>
        <authorList>
            <person name="Hendry T.A."/>
        </authorList>
    </citation>
    <scope>NUCLEOTIDE SEQUENCE [LARGE SCALE GENOMIC DNA]</scope>
    <source>
        <strain evidence="2 3">MD18.27</strain>
    </source>
</reference>
<dbReference type="Gene3D" id="3.40.630.30">
    <property type="match status" value="1"/>
</dbReference>
<keyword evidence="3" id="KW-1185">Reference proteome</keyword>
<dbReference type="InterPro" id="IPR016181">
    <property type="entry name" value="Acyl_CoA_acyltransferase"/>
</dbReference>
<protein>
    <submittedName>
        <fullName evidence="2">GNAT family N-acetyltransferase</fullName>
    </submittedName>
</protein>
<dbReference type="RefSeq" id="WP_325774833.1">
    <property type="nucleotide sequence ID" value="NZ_VTDN01000003.1"/>
</dbReference>
<organism evidence="2 3">
    <name type="scientific">Acinetobacter pollinis</name>
    <dbReference type="NCBI Taxonomy" id="2605270"/>
    <lineage>
        <taxon>Bacteria</taxon>
        <taxon>Pseudomonadati</taxon>
        <taxon>Pseudomonadota</taxon>
        <taxon>Gammaproteobacteria</taxon>
        <taxon>Moraxellales</taxon>
        <taxon>Moraxellaceae</taxon>
        <taxon>Acinetobacter</taxon>
    </lineage>
</organism>